<evidence type="ECO:0000256" key="3">
    <source>
        <dbReference type="ARBA" id="ARBA00022692"/>
    </source>
</evidence>
<dbReference type="GO" id="GO:0036064">
    <property type="term" value="C:ciliary basal body"/>
    <property type="evidence" value="ECO:0007669"/>
    <property type="project" value="TreeGrafter"/>
</dbReference>
<evidence type="ECO:0000313" key="9">
    <source>
        <dbReference type="Proteomes" id="UP001372834"/>
    </source>
</evidence>
<comment type="caution">
    <text evidence="8">The sequence shown here is derived from an EMBL/GenBank/DDBJ whole genome shotgun (WGS) entry which is preliminary data.</text>
</comment>
<feature type="transmembrane region" description="Helical" evidence="7">
    <location>
        <begin position="397"/>
        <end position="420"/>
    </location>
</feature>
<sequence>MQVGPERLLSGKRIRFRTNSNNYDRLEELHSEKSVDSSGTSKPSLLQFLKVEVTRGFLLEHDEERYTKRREKVYSFMKIPREVEKFMAYGFFQCADSFLFVYTFLPIRIILSLWGILSRPIMNCFGWKQTRAKCVLKPAEICDLLKACILVFCSILMLYIDTSMMYHLIKSQSVIKLYIFFNMLEVSDRLFSAFGQDTIDALFWTAIEPRDRGREHFVLHGLLVLFQATTLNVAINSDNKALLTIMLSNQFVELKGSVFKKFDKNNLFQASCSDVRERFHLFVLLFIVVLQTMKEYSWKEEQFWILLPDCILVLVSEMFVDWIKHAFISRFNELQPEIYKEYTISLAYDVAKTRQKYAFADHSDWVARRMGFIPLPLGVVMFRVLVQTVSIEDSQSVILLIIAFLALASFRVLNSLVILGKACDLISQHKLDKASSSQNISRANSPTLNSPPSKHWRDCPDVVTSLSFNSEGSQVTVKPPRSTAGSDTFPVSSPPRRKKNSKVMDPNLGPAPLFANSTVDIIGVCLNEEMLKEPNENCMKNELETLSRSTPDIQKDIQETQESKEANQMGKEFLTKRAESEPSIPFLVDNEEPDTDS</sequence>
<evidence type="ECO:0000256" key="2">
    <source>
        <dbReference type="ARBA" id="ARBA00008803"/>
    </source>
</evidence>
<dbReference type="GO" id="GO:0005789">
    <property type="term" value="C:endoplasmic reticulum membrane"/>
    <property type="evidence" value="ECO:0007669"/>
    <property type="project" value="TreeGrafter"/>
</dbReference>
<gene>
    <name evidence="8" type="ORF">RUM43_006927</name>
</gene>
<feature type="region of interest" description="Disordered" evidence="6">
    <location>
        <begin position="436"/>
        <end position="455"/>
    </location>
</feature>
<evidence type="ECO:0000256" key="5">
    <source>
        <dbReference type="ARBA" id="ARBA00023136"/>
    </source>
</evidence>
<dbReference type="GO" id="GO:0045724">
    <property type="term" value="P:positive regulation of cilium assembly"/>
    <property type="evidence" value="ECO:0007669"/>
    <property type="project" value="TreeGrafter"/>
</dbReference>
<protein>
    <recommendedName>
        <fullName evidence="10">TAPT1</fullName>
    </recommendedName>
</protein>
<accession>A0AAN8P7Y8</accession>
<feature type="transmembrane region" description="Helical" evidence="7">
    <location>
        <begin position="217"/>
        <end position="235"/>
    </location>
</feature>
<keyword evidence="3 7" id="KW-0812">Transmembrane</keyword>
<evidence type="ECO:0000313" key="8">
    <source>
        <dbReference type="EMBL" id="KAK6638660.1"/>
    </source>
</evidence>
<dbReference type="Proteomes" id="UP001372834">
    <property type="component" value="Unassembled WGS sequence"/>
</dbReference>
<comment type="subcellular location">
    <subcellularLocation>
        <location evidence="1">Membrane</location>
        <topology evidence="1">Multi-pass membrane protein</topology>
    </subcellularLocation>
</comment>
<evidence type="ECO:0008006" key="10">
    <source>
        <dbReference type="Google" id="ProtNLM"/>
    </source>
</evidence>
<organism evidence="8 9">
    <name type="scientific">Polyplax serrata</name>
    <name type="common">Common mouse louse</name>
    <dbReference type="NCBI Taxonomy" id="468196"/>
    <lineage>
        <taxon>Eukaryota</taxon>
        <taxon>Metazoa</taxon>
        <taxon>Ecdysozoa</taxon>
        <taxon>Arthropoda</taxon>
        <taxon>Hexapoda</taxon>
        <taxon>Insecta</taxon>
        <taxon>Pterygota</taxon>
        <taxon>Neoptera</taxon>
        <taxon>Paraneoptera</taxon>
        <taxon>Psocodea</taxon>
        <taxon>Troctomorpha</taxon>
        <taxon>Phthiraptera</taxon>
        <taxon>Anoplura</taxon>
        <taxon>Polyplacidae</taxon>
        <taxon>Polyplax</taxon>
    </lineage>
</organism>
<dbReference type="PANTHER" id="PTHR13317:SF4">
    <property type="entry name" value="TRANSMEMBRANE ANTERIOR POSTERIOR TRANSFORMATION PROTEIN 1 HOMOLOG"/>
    <property type="match status" value="1"/>
</dbReference>
<keyword evidence="4 7" id="KW-1133">Transmembrane helix</keyword>
<evidence type="ECO:0000256" key="1">
    <source>
        <dbReference type="ARBA" id="ARBA00004141"/>
    </source>
</evidence>
<feature type="transmembrane region" description="Helical" evidence="7">
    <location>
        <begin position="372"/>
        <end position="391"/>
    </location>
</feature>
<reference evidence="8 9" key="1">
    <citation type="submission" date="2023-10" db="EMBL/GenBank/DDBJ databases">
        <title>Genomes of two closely related lineages of the louse Polyplax serrata with different host specificities.</title>
        <authorList>
            <person name="Martinu J."/>
            <person name="Tarabai H."/>
            <person name="Stefka J."/>
            <person name="Hypsa V."/>
        </authorList>
    </citation>
    <scope>NUCLEOTIDE SEQUENCE [LARGE SCALE GENOMIC DNA]</scope>
    <source>
        <strain evidence="8">HR10_N</strain>
    </source>
</reference>
<feature type="transmembrane region" description="Helical" evidence="7">
    <location>
        <begin position="144"/>
        <end position="160"/>
    </location>
</feature>
<evidence type="ECO:0000256" key="4">
    <source>
        <dbReference type="ARBA" id="ARBA00022989"/>
    </source>
</evidence>
<comment type="similarity">
    <text evidence="2">Belongs to the TAPT1 family.</text>
</comment>
<keyword evidence="5 7" id="KW-0472">Membrane</keyword>
<dbReference type="Pfam" id="PF05346">
    <property type="entry name" value="DUF747"/>
    <property type="match status" value="1"/>
</dbReference>
<evidence type="ECO:0000256" key="6">
    <source>
        <dbReference type="SAM" id="MobiDB-lite"/>
    </source>
</evidence>
<feature type="region of interest" description="Disordered" evidence="6">
    <location>
        <begin position="470"/>
        <end position="506"/>
    </location>
</feature>
<dbReference type="InterPro" id="IPR008010">
    <property type="entry name" value="Tatp1"/>
</dbReference>
<dbReference type="EMBL" id="JAWJWE010000003">
    <property type="protein sequence ID" value="KAK6638660.1"/>
    <property type="molecule type" value="Genomic_DNA"/>
</dbReference>
<dbReference type="PANTHER" id="PTHR13317">
    <property type="entry name" value="TRANSMEMBRANE ANTERIOR POSTERIOR TRANSFORMATION PROTEIN 1 HOMOLOG"/>
    <property type="match status" value="1"/>
</dbReference>
<feature type="region of interest" description="Disordered" evidence="6">
    <location>
        <begin position="575"/>
        <end position="597"/>
    </location>
</feature>
<evidence type="ECO:0000256" key="7">
    <source>
        <dbReference type="SAM" id="Phobius"/>
    </source>
</evidence>
<proteinExistence type="inferred from homology"/>
<dbReference type="AlphaFoldDB" id="A0AAN8P7Y8"/>
<feature type="compositionally biased region" description="Polar residues" evidence="6">
    <location>
        <begin position="436"/>
        <end position="452"/>
    </location>
</feature>
<name>A0AAN8P7Y8_POLSC</name>